<dbReference type="PROSITE" id="PS00463">
    <property type="entry name" value="ZN2_CY6_FUNGAL_1"/>
    <property type="match status" value="1"/>
</dbReference>
<dbReference type="GO" id="GO:0003677">
    <property type="term" value="F:DNA binding"/>
    <property type="evidence" value="ECO:0007669"/>
    <property type="project" value="UniProtKB-KW"/>
</dbReference>
<dbReference type="PANTHER" id="PTHR46910">
    <property type="entry name" value="TRANSCRIPTION FACTOR PDR1"/>
    <property type="match status" value="1"/>
</dbReference>
<dbReference type="InterPro" id="IPR001138">
    <property type="entry name" value="Zn2Cys6_DnaBD"/>
</dbReference>
<dbReference type="SUPFAM" id="SSF57701">
    <property type="entry name" value="Zn2/Cys6 DNA-binding domain"/>
    <property type="match status" value="1"/>
</dbReference>
<evidence type="ECO:0000259" key="6">
    <source>
        <dbReference type="PROSITE" id="PS50048"/>
    </source>
</evidence>
<dbReference type="Proteomes" id="UP001175000">
    <property type="component" value="Unassembled WGS sequence"/>
</dbReference>
<organism evidence="7 8">
    <name type="scientific">Immersiella caudata</name>
    <dbReference type="NCBI Taxonomy" id="314043"/>
    <lineage>
        <taxon>Eukaryota</taxon>
        <taxon>Fungi</taxon>
        <taxon>Dikarya</taxon>
        <taxon>Ascomycota</taxon>
        <taxon>Pezizomycotina</taxon>
        <taxon>Sordariomycetes</taxon>
        <taxon>Sordariomycetidae</taxon>
        <taxon>Sordariales</taxon>
        <taxon>Lasiosphaeriaceae</taxon>
        <taxon>Immersiella</taxon>
    </lineage>
</organism>
<comment type="caution">
    <text evidence="7">The sequence shown here is derived from an EMBL/GenBank/DDBJ whole genome shotgun (WGS) entry which is preliminary data.</text>
</comment>
<reference evidence="7" key="1">
    <citation type="submission" date="2023-06" db="EMBL/GenBank/DDBJ databases">
        <title>Genome-scale phylogeny and comparative genomics of the fungal order Sordariales.</title>
        <authorList>
            <consortium name="Lawrence Berkeley National Laboratory"/>
            <person name="Hensen N."/>
            <person name="Bonometti L."/>
            <person name="Westerberg I."/>
            <person name="Brannstrom I.O."/>
            <person name="Guillou S."/>
            <person name="Cros-Aarteil S."/>
            <person name="Calhoun S."/>
            <person name="Haridas S."/>
            <person name="Kuo A."/>
            <person name="Mondo S."/>
            <person name="Pangilinan J."/>
            <person name="Riley R."/>
            <person name="Labutti K."/>
            <person name="Andreopoulos B."/>
            <person name="Lipzen A."/>
            <person name="Chen C."/>
            <person name="Yanf M."/>
            <person name="Daum C."/>
            <person name="Ng V."/>
            <person name="Clum A."/>
            <person name="Steindorff A."/>
            <person name="Ohm R."/>
            <person name="Martin F."/>
            <person name="Silar P."/>
            <person name="Natvig D."/>
            <person name="Lalanne C."/>
            <person name="Gautier V."/>
            <person name="Ament-Velasquez S.L."/>
            <person name="Kruys A."/>
            <person name="Hutchinson M.I."/>
            <person name="Powell A.J."/>
            <person name="Barry K."/>
            <person name="Miller A.N."/>
            <person name="Grigoriev I.V."/>
            <person name="Debuchy R."/>
            <person name="Gladieux P."/>
            <person name="Thoren M.H."/>
            <person name="Johannesson H."/>
        </authorList>
    </citation>
    <scope>NUCLEOTIDE SEQUENCE</scope>
    <source>
        <strain evidence="7">CBS 606.72</strain>
    </source>
</reference>
<evidence type="ECO:0000256" key="2">
    <source>
        <dbReference type="ARBA" id="ARBA00022723"/>
    </source>
</evidence>
<dbReference type="GO" id="GO:0000981">
    <property type="term" value="F:DNA-binding transcription factor activity, RNA polymerase II-specific"/>
    <property type="evidence" value="ECO:0007669"/>
    <property type="project" value="InterPro"/>
</dbReference>
<dbReference type="GO" id="GO:0005634">
    <property type="term" value="C:nucleus"/>
    <property type="evidence" value="ECO:0007669"/>
    <property type="project" value="UniProtKB-SubCell"/>
</dbReference>
<keyword evidence="2" id="KW-0479">Metal-binding</keyword>
<evidence type="ECO:0000256" key="5">
    <source>
        <dbReference type="SAM" id="MobiDB-lite"/>
    </source>
</evidence>
<evidence type="ECO:0000256" key="1">
    <source>
        <dbReference type="ARBA" id="ARBA00004123"/>
    </source>
</evidence>
<comment type="subcellular location">
    <subcellularLocation>
        <location evidence="1">Nucleus</location>
    </subcellularLocation>
</comment>
<dbReference type="SMART" id="SM00066">
    <property type="entry name" value="GAL4"/>
    <property type="match status" value="1"/>
</dbReference>
<sequence>MAPQPSFRSIQPALAILADPVAQKRDRPVAWSEGSSLDKRSKRFKSVTQACNICRRHKAKCDGARPRCGGCASKGKPCGYEGEAGQSRQAAIKARLEALEKLLIALQSKPHEEAQRMLQHIRSADDIVSLSGQVGDAAYNFNAALGDGITSGSVSCPSSASRGSSPFTVGHGDLPPVLRPPDSTIRDPDSLIRFIMPNEDAIRAAVRNFYACSGGLFHAFPQRQVEEYCNRIFDNGHRLDVSQRVAICCVCCVAAVGVQYYPTDVTLNVDRGSAALLYDISRHYFANILEEQPLEAIKVCAILAMYNIFEKATAGLAYVEAGMGMAQRFGTPGSPCQAFLTETQCEEFRIAWRMLLFLSSWLSSTLGYVSESDETSFQTIVPEAGLEHDHNTPIGEIAQSEMTKISLLKAGVLRSHLALKVFSSDALDSAFQALQTWHETLPPQLLLANLARTDMSEQDRRTLFYVHLLYLGAIILVYRRAISQVVQDSRVGGDTYLSPTTTDISQKSLVRTLLSQADKGMFAARYTARILGLLLANRSIVQRCWLIIFQAHTSCVVILHSIAQKQLHNFPPATWSDDLEHAQLCLDTLKYCGTIDAVALRFYAFLSDVHSKLANFGWRRGMNGHAEVDGSNQWASVPPDLALGSGPTDINPIAPADYLISTPPGCDPGLQKLSFTLLSAVCRPWDDPSETRPGQKSKLHDTSRSETCSVDSQLMKSEWDFEDKSSFRWDTEAMGMKSGERVPECCFIGSEVPNGWSPLGTVDIEVDDGASTPAT</sequence>
<evidence type="ECO:0000313" key="7">
    <source>
        <dbReference type="EMBL" id="KAK0619661.1"/>
    </source>
</evidence>
<evidence type="ECO:0000256" key="4">
    <source>
        <dbReference type="ARBA" id="ARBA00023242"/>
    </source>
</evidence>
<dbReference type="EMBL" id="JAULSU010000004">
    <property type="protein sequence ID" value="KAK0619661.1"/>
    <property type="molecule type" value="Genomic_DNA"/>
</dbReference>
<gene>
    <name evidence="7" type="ORF">B0T14DRAFT_566490</name>
</gene>
<dbReference type="InterPro" id="IPR050987">
    <property type="entry name" value="AtrR-like"/>
</dbReference>
<feature type="region of interest" description="Disordered" evidence="5">
    <location>
        <begin position="686"/>
        <end position="705"/>
    </location>
</feature>
<feature type="region of interest" description="Disordered" evidence="5">
    <location>
        <begin position="163"/>
        <end position="182"/>
    </location>
</feature>
<keyword evidence="4" id="KW-0539">Nucleus</keyword>
<dbReference type="Gene3D" id="4.10.240.10">
    <property type="entry name" value="Zn(2)-C6 fungal-type DNA-binding domain"/>
    <property type="match status" value="1"/>
</dbReference>
<dbReference type="PANTHER" id="PTHR46910:SF3">
    <property type="entry name" value="HALOTOLERANCE PROTEIN 9-RELATED"/>
    <property type="match status" value="1"/>
</dbReference>
<dbReference type="InterPro" id="IPR036864">
    <property type="entry name" value="Zn2-C6_fun-type_DNA-bd_sf"/>
</dbReference>
<keyword evidence="3" id="KW-0238">DNA-binding</keyword>
<dbReference type="CDD" id="cd00067">
    <property type="entry name" value="GAL4"/>
    <property type="match status" value="1"/>
</dbReference>
<name>A0AA39WQD0_9PEZI</name>
<evidence type="ECO:0000256" key="3">
    <source>
        <dbReference type="ARBA" id="ARBA00023125"/>
    </source>
</evidence>
<protein>
    <recommendedName>
        <fullName evidence="6">Zn(2)-C6 fungal-type domain-containing protein</fullName>
    </recommendedName>
</protein>
<dbReference type="PROSITE" id="PS50048">
    <property type="entry name" value="ZN2_CY6_FUNGAL_2"/>
    <property type="match status" value="1"/>
</dbReference>
<evidence type="ECO:0000313" key="8">
    <source>
        <dbReference type="Proteomes" id="UP001175000"/>
    </source>
</evidence>
<keyword evidence="8" id="KW-1185">Reference proteome</keyword>
<dbReference type="CDD" id="cd12148">
    <property type="entry name" value="fungal_TF_MHR"/>
    <property type="match status" value="1"/>
</dbReference>
<proteinExistence type="predicted"/>
<accession>A0AA39WQD0</accession>
<dbReference type="AlphaFoldDB" id="A0AA39WQD0"/>
<feature type="domain" description="Zn(2)-C6 fungal-type" evidence="6">
    <location>
        <begin position="50"/>
        <end position="80"/>
    </location>
</feature>
<dbReference type="Pfam" id="PF00172">
    <property type="entry name" value="Zn_clus"/>
    <property type="match status" value="1"/>
</dbReference>
<dbReference type="GO" id="GO:0008270">
    <property type="term" value="F:zinc ion binding"/>
    <property type="evidence" value="ECO:0007669"/>
    <property type="project" value="InterPro"/>
</dbReference>